<name>A0A2Z5FUE1_9BACT</name>
<dbReference type="GO" id="GO:0005506">
    <property type="term" value="F:iron ion binding"/>
    <property type="evidence" value="ECO:0007669"/>
    <property type="project" value="InterPro"/>
</dbReference>
<dbReference type="GO" id="GO:0051536">
    <property type="term" value="F:iron-sulfur cluster binding"/>
    <property type="evidence" value="ECO:0007669"/>
    <property type="project" value="InterPro"/>
</dbReference>
<dbReference type="RefSeq" id="WP_161557210.1">
    <property type="nucleotide sequence ID" value="NZ_CP030840.1"/>
</dbReference>
<dbReference type="AlphaFoldDB" id="A0A2Z5FUE1"/>
<dbReference type="Gene3D" id="3.30.300.130">
    <property type="entry name" value="Fe-S cluster assembly (FSCA)"/>
    <property type="match status" value="1"/>
</dbReference>
<dbReference type="Pfam" id="PF01106">
    <property type="entry name" value="NifU"/>
    <property type="match status" value="1"/>
</dbReference>
<evidence type="ECO:0000313" key="3">
    <source>
        <dbReference type="EMBL" id="AXC10342.1"/>
    </source>
</evidence>
<feature type="domain" description="NIF system FeS cluster assembly NifU C-terminal" evidence="2">
    <location>
        <begin position="105"/>
        <end position="166"/>
    </location>
</feature>
<evidence type="ECO:0000256" key="1">
    <source>
        <dbReference type="ARBA" id="ARBA00006420"/>
    </source>
</evidence>
<evidence type="ECO:0000313" key="4">
    <source>
        <dbReference type="Proteomes" id="UP000253606"/>
    </source>
</evidence>
<keyword evidence="4" id="KW-1185">Reference proteome</keyword>
<accession>A0A2Z5FUE1</accession>
<dbReference type="Proteomes" id="UP000253606">
    <property type="component" value="Chromosome"/>
</dbReference>
<proteinExistence type="inferred from homology"/>
<dbReference type="GO" id="GO:0016226">
    <property type="term" value="P:iron-sulfur cluster assembly"/>
    <property type="evidence" value="ECO:0007669"/>
    <property type="project" value="InterPro"/>
</dbReference>
<dbReference type="EMBL" id="CP030840">
    <property type="protein sequence ID" value="AXC10342.1"/>
    <property type="molecule type" value="Genomic_DNA"/>
</dbReference>
<dbReference type="InterPro" id="IPR001075">
    <property type="entry name" value="NIF_FeS_clus_asmbl_NifU_C"/>
</dbReference>
<comment type="similarity">
    <text evidence="1">Belongs to the NifU family.</text>
</comment>
<evidence type="ECO:0000259" key="2">
    <source>
        <dbReference type="Pfam" id="PF01106"/>
    </source>
</evidence>
<dbReference type="InterPro" id="IPR034904">
    <property type="entry name" value="FSCA_dom_sf"/>
</dbReference>
<dbReference type="KEGG" id="abas:ACPOL_0991"/>
<sequence length="185" mass="19937">MMAASVNSTLGVPEKREFQIHTERVEKLVSKLDRCADPELRAIALELVQSVVELHGAGLERLLESLAQTSAGEQALNTAVEDNLVSSMFLLHGLHPDPLETRVLRALDNVRPYLRSHGGNVEFLGAVDGIVRIKLLGSCGSCPSSSITLKDAVENALYEAAPDIVELVVEKSESIANSSNLVVLK</sequence>
<gene>
    <name evidence="3" type="ORF">ACPOL_0991</name>
</gene>
<dbReference type="PANTHER" id="PTHR11178:SF25">
    <property type="entry name" value="NIFU-LIKE PROTEIN 3, CHLOROPLASTIC"/>
    <property type="match status" value="1"/>
</dbReference>
<dbReference type="SUPFAM" id="SSF117916">
    <property type="entry name" value="Fe-S cluster assembly (FSCA) domain-like"/>
    <property type="match status" value="1"/>
</dbReference>
<organism evidence="3 4">
    <name type="scientific">Acidisarcina polymorpha</name>
    <dbReference type="NCBI Taxonomy" id="2211140"/>
    <lineage>
        <taxon>Bacteria</taxon>
        <taxon>Pseudomonadati</taxon>
        <taxon>Acidobacteriota</taxon>
        <taxon>Terriglobia</taxon>
        <taxon>Terriglobales</taxon>
        <taxon>Acidobacteriaceae</taxon>
        <taxon>Acidisarcina</taxon>
    </lineage>
</organism>
<dbReference type="PANTHER" id="PTHR11178">
    <property type="entry name" value="IRON-SULFUR CLUSTER SCAFFOLD PROTEIN NFU-RELATED"/>
    <property type="match status" value="1"/>
</dbReference>
<reference evidence="3 4" key="1">
    <citation type="journal article" date="2018" name="Front. Microbiol.">
        <title>Hydrolytic Capabilities as a Key to Environmental Success: Chitinolytic and Cellulolytic Acidobacteria From Acidic Sub-arctic Soils and Boreal Peatlands.</title>
        <authorList>
            <person name="Belova S.E."/>
            <person name="Ravin N.V."/>
            <person name="Pankratov T.A."/>
            <person name="Rakitin A.L."/>
            <person name="Ivanova A.A."/>
            <person name="Beletsky A.V."/>
            <person name="Mardanov A.V."/>
            <person name="Sinninghe Damste J.S."/>
            <person name="Dedysh S.N."/>
        </authorList>
    </citation>
    <scope>NUCLEOTIDE SEQUENCE [LARGE SCALE GENOMIC DNA]</scope>
    <source>
        <strain evidence="3 4">SBC82</strain>
    </source>
</reference>
<protein>
    <submittedName>
        <fullName evidence="3">NifU-like domain protein</fullName>
    </submittedName>
</protein>